<gene>
    <name evidence="2" type="ORF">ACFP90_21005</name>
</gene>
<organism evidence="2 3">
    <name type="scientific">Deinococcus multiflagellatus</name>
    <dbReference type="NCBI Taxonomy" id="1656887"/>
    <lineage>
        <taxon>Bacteria</taxon>
        <taxon>Thermotogati</taxon>
        <taxon>Deinococcota</taxon>
        <taxon>Deinococci</taxon>
        <taxon>Deinococcales</taxon>
        <taxon>Deinococcaceae</taxon>
        <taxon>Deinococcus</taxon>
    </lineage>
</organism>
<name>A0ABW1ZQ34_9DEIO</name>
<accession>A0ABW1ZQ34</accession>
<reference evidence="3" key="1">
    <citation type="journal article" date="2019" name="Int. J. Syst. Evol. Microbiol.">
        <title>The Global Catalogue of Microorganisms (GCM) 10K type strain sequencing project: providing services to taxonomists for standard genome sequencing and annotation.</title>
        <authorList>
            <consortium name="The Broad Institute Genomics Platform"/>
            <consortium name="The Broad Institute Genome Sequencing Center for Infectious Disease"/>
            <person name="Wu L."/>
            <person name="Ma J."/>
        </authorList>
    </citation>
    <scope>NUCLEOTIDE SEQUENCE [LARGE SCALE GENOMIC DNA]</scope>
    <source>
        <strain evidence="3">CCUG 63830</strain>
    </source>
</reference>
<dbReference type="EMBL" id="JBHSWB010000002">
    <property type="protein sequence ID" value="MFC6662537.1"/>
    <property type="molecule type" value="Genomic_DNA"/>
</dbReference>
<evidence type="ECO:0000313" key="3">
    <source>
        <dbReference type="Proteomes" id="UP001596317"/>
    </source>
</evidence>
<feature type="transmembrane region" description="Helical" evidence="1">
    <location>
        <begin position="125"/>
        <end position="150"/>
    </location>
</feature>
<keyword evidence="3" id="KW-1185">Reference proteome</keyword>
<keyword evidence="1" id="KW-0812">Transmembrane</keyword>
<dbReference type="Proteomes" id="UP001596317">
    <property type="component" value="Unassembled WGS sequence"/>
</dbReference>
<keyword evidence="1" id="KW-0472">Membrane</keyword>
<proteinExistence type="predicted"/>
<protein>
    <submittedName>
        <fullName evidence="2">Uncharacterized protein</fullName>
    </submittedName>
</protein>
<feature type="transmembrane region" description="Helical" evidence="1">
    <location>
        <begin position="42"/>
        <end position="59"/>
    </location>
</feature>
<feature type="transmembrane region" description="Helical" evidence="1">
    <location>
        <begin position="162"/>
        <end position="183"/>
    </location>
</feature>
<comment type="caution">
    <text evidence="2">The sequence shown here is derived from an EMBL/GenBank/DDBJ whole genome shotgun (WGS) entry which is preliminary data.</text>
</comment>
<feature type="transmembrane region" description="Helical" evidence="1">
    <location>
        <begin position="96"/>
        <end position="118"/>
    </location>
</feature>
<evidence type="ECO:0000313" key="2">
    <source>
        <dbReference type="EMBL" id="MFC6662537.1"/>
    </source>
</evidence>
<sequence>MLQASRPAAIALLTYLLALPATVVLAAAVPVGFLLSQESLTFPALAGLGTLVVSIGLALKGHAHNRTEQGLLPIQMAAVLLAAFTSQSGVAMCALWALSCTLALAVPVRFALPIAVAVMQISAGILLTTLTGGSTAELLGMVLGPGLFLLPPQTRGVRTRPFLRALAAGLTGLSLLLLALQAFQR</sequence>
<dbReference type="RefSeq" id="WP_224610830.1">
    <property type="nucleotide sequence ID" value="NZ_JAIQXV010000016.1"/>
</dbReference>
<keyword evidence="1" id="KW-1133">Transmembrane helix</keyword>
<evidence type="ECO:0000256" key="1">
    <source>
        <dbReference type="SAM" id="Phobius"/>
    </source>
</evidence>